<evidence type="ECO:0000313" key="2">
    <source>
        <dbReference type="EMBL" id="KFM75921.1"/>
    </source>
</evidence>
<organism evidence="2 3">
    <name type="scientific">Stegodyphus mimosarum</name>
    <name type="common">African social velvet spider</name>
    <dbReference type="NCBI Taxonomy" id="407821"/>
    <lineage>
        <taxon>Eukaryota</taxon>
        <taxon>Metazoa</taxon>
        <taxon>Ecdysozoa</taxon>
        <taxon>Arthropoda</taxon>
        <taxon>Chelicerata</taxon>
        <taxon>Arachnida</taxon>
        <taxon>Araneae</taxon>
        <taxon>Araneomorphae</taxon>
        <taxon>Entelegynae</taxon>
        <taxon>Eresoidea</taxon>
        <taxon>Eresidae</taxon>
        <taxon>Stegodyphus</taxon>
    </lineage>
</organism>
<feature type="transmembrane region" description="Helical" evidence="1">
    <location>
        <begin position="155"/>
        <end position="176"/>
    </location>
</feature>
<dbReference type="OrthoDB" id="6435513at2759"/>
<name>A0A087UEY2_STEMI</name>
<keyword evidence="1" id="KW-1133">Transmembrane helix</keyword>
<evidence type="ECO:0008006" key="4">
    <source>
        <dbReference type="Google" id="ProtNLM"/>
    </source>
</evidence>
<dbReference type="EMBL" id="KK119518">
    <property type="protein sequence ID" value="KFM75921.1"/>
    <property type="molecule type" value="Genomic_DNA"/>
</dbReference>
<dbReference type="Proteomes" id="UP000054359">
    <property type="component" value="Unassembled WGS sequence"/>
</dbReference>
<evidence type="ECO:0000256" key="1">
    <source>
        <dbReference type="SAM" id="Phobius"/>
    </source>
</evidence>
<protein>
    <recommendedName>
        <fullName evidence="4">Transmembrane protein</fullName>
    </recommendedName>
</protein>
<reference evidence="2 3" key="1">
    <citation type="submission" date="2013-11" db="EMBL/GenBank/DDBJ databases">
        <title>Genome sequencing of Stegodyphus mimosarum.</title>
        <authorList>
            <person name="Bechsgaard J."/>
        </authorList>
    </citation>
    <scope>NUCLEOTIDE SEQUENCE [LARGE SCALE GENOMIC DNA]</scope>
</reference>
<feature type="non-terminal residue" evidence="2">
    <location>
        <position position="302"/>
    </location>
</feature>
<keyword evidence="3" id="KW-1185">Reference proteome</keyword>
<gene>
    <name evidence="2" type="ORF">X975_15642</name>
</gene>
<keyword evidence="1" id="KW-0812">Transmembrane</keyword>
<keyword evidence="1" id="KW-0472">Membrane</keyword>
<accession>A0A087UEY2</accession>
<dbReference type="AlphaFoldDB" id="A0A087UEY2"/>
<evidence type="ECO:0000313" key="3">
    <source>
        <dbReference type="Proteomes" id="UP000054359"/>
    </source>
</evidence>
<proteinExistence type="predicted"/>
<sequence length="302" mass="34395">MFLIISLPKLFAFMVRKFLLPDEVFLSSVFMLSTLLFVQGNVDICHNVYPPFHGNEENCTLVCSLKFQHAVSSVHSDEVALCVKNSSLAVFCVNPLDCRQYHVGAYCKMIPCLCKSEDSYIFHSSLKIKKVNTCVVSAKHLSLDMPIVPFPWKTLLIVCAIVFVFAACLICLRWVSPLIRSMQAKRASRINRERQAVPLEDNARLFTSVSQQNDSLALGDCNIATDHLRELVILLVLKLKAVYLVYLQIKTNHHLMKLPSSYHHQLMKTLNKLLMRVHAIILIYKPIVKGLKYTILMTILFL</sequence>